<evidence type="ECO:0000256" key="3">
    <source>
        <dbReference type="ARBA" id="ARBA00023115"/>
    </source>
</evidence>
<sequence length="295" mass="32846">MPELREPLTRGLSQVWELERVLWEGDTAFQHVVIAETSQGVSLFCDNDPQSTELAQRHYHEALFVPAVLLADRVERVLAVGSSEGVISELAVAAGATHVDHVDIDREVVELCAKYLPYGYTPEALDRAVRGEGPVKMHYDDGWEFVRRVAESAEEESKYDVIVADLPGERDDEAQHNRLFGTEFLRYCARALRPGGVVTSQVGCPTLWLNTMLRRAHARFGEVFGTVAYYGSDEFDWAFLVGRSDVVADPTARMVERLASLPYRPVTLDADALRAGSVLPYTIRHSRQSGGTRPA</sequence>
<keyword evidence="4" id="KW-0745">Spermidine biosynthesis</keyword>
<comment type="catalytic activity">
    <reaction evidence="4">
        <text>S-adenosyl 3-(methylsulfanyl)propylamine + putrescine = S-methyl-5'-thioadenosine + spermidine + H(+)</text>
        <dbReference type="Rhea" id="RHEA:12721"/>
        <dbReference type="ChEBI" id="CHEBI:15378"/>
        <dbReference type="ChEBI" id="CHEBI:17509"/>
        <dbReference type="ChEBI" id="CHEBI:57443"/>
        <dbReference type="ChEBI" id="CHEBI:57834"/>
        <dbReference type="ChEBI" id="CHEBI:326268"/>
        <dbReference type="EC" id="2.5.1.16"/>
    </reaction>
</comment>
<dbReference type="EMBL" id="CM001484">
    <property type="protein sequence ID" value="EIE97224.1"/>
    <property type="molecule type" value="Genomic_DNA"/>
</dbReference>
<dbReference type="CDD" id="cd02440">
    <property type="entry name" value="AdoMet_MTases"/>
    <property type="match status" value="1"/>
</dbReference>
<gene>
    <name evidence="4" type="primary">speE</name>
    <name evidence="7" type="ORF">SacglDRAFT_00268</name>
</gene>
<feature type="domain" description="PABS" evidence="6">
    <location>
        <begin position="1"/>
        <end position="254"/>
    </location>
</feature>
<feature type="binding site" evidence="4">
    <location>
        <position position="60"/>
    </location>
    <ligand>
        <name>spermidine</name>
        <dbReference type="ChEBI" id="CHEBI:57834"/>
    </ligand>
</feature>
<dbReference type="RefSeq" id="WP_005461062.1">
    <property type="nucleotide sequence ID" value="NZ_CM001484.1"/>
</dbReference>
<dbReference type="GO" id="GO:0010487">
    <property type="term" value="F:thermospermine synthase activity"/>
    <property type="evidence" value="ECO:0007669"/>
    <property type="project" value="UniProtKB-ARBA"/>
</dbReference>
<proteinExistence type="inferred from homology"/>
<comment type="subunit">
    <text evidence="4">Homodimer or homotetramer.</text>
</comment>
<dbReference type="UniPathway" id="UPA00248">
    <property type="reaction ID" value="UER00314"/>
</dbReference>
<keyword evidence="2 4" id="KW-0808">Transferase</keyword>
<evidence type="ECO:0000256" key="1">
    <source>
        <dbReference type="ARBA" id="ARBA00007867"/>
    </source>
</evidence>
<dbReference type="HAMAP" id="MF_00198">
    <property type="entry name" value="Spermidine_synth"/>
    <property type="match status" value="1"/>
</dbReference>
<reference evidence="8" key="2">
    <citation type="submission" date="2012-01" db="EMBL/GenBank/DDBJ databases">
        <title>Noncontiguous Finished sequence of chromosome of Saccharomonospora glauca K62.</title>
        <authorList>
            <consortium name="US DOE Joint Genome Institute"/>
            <person name="Lucas S."/>
            <person name="Han J."/>
            <person name="Lapidus A."/>
            <person name="Cheng J.-F."/>
            <person name="Goodwin L."/>
            <person name="Pitluck S."/>
            <person name="Peters L."/>
            <person name="Mikhailova N."/>
            <person name="Held B."/>
            <person name="Detter J.C."/>
            <person name="Han C."/>
            <person name="Tapia R."/>
            <person name="Land M."/>
            <person name="Hauser L."/>
            <person name="Kyrpides N."/>
            <person name="Ivanova N."/>
            <person name="Pagani I."/>
            <person name="Brambilla E.-M."/>
            <person name="Klenk H.-P."/>
            <person name="Woyke T."/>
        </authorList>
    </citation>
    <scope>NUCLEOTIDE SEQUENCE [LARGE SCALE GENOMIC DNA]</scope>
    <source>
        <strain evidence="8">K62</strain>
    </source>
</reference>
<evidence type="ECO:0000259" key="6">
    <source>
        <dbReference type="PROSITE" id="PS51006"/>
    </source>
</evidence>
<feature type="binding site" evidence="4">
    <location>
        <position position="30"/>
    </location>
    <ligand>
        <name>S-methyl-5'-thioadenosine</name>
        <dbReference type="ChEBI" id="CHEBI:17509"/>
    </ligand>
</feature>
<dbReference type="InterPro" id="IPR029063">
    <property type="entry name" value="SAM-dependent_MTases_sf"/>
</dbReference>
<dbReference type="GO" id="GO:0008295">
    <property type="term" value="P:spermidine biosynthetic process"/>
    <property type="evidence" value="ECO:0007669"/>
    <property type="project" value="UniProtKB-UniRule"/>
</dbReference>
<dbReference type="HOGENOM" id="CLU_048199_2_0_11"/>
<dbReference type="PANTHER" id="PTHR43317:SF1">
    <property type="entry name" value="THERMOSPERMINE SYNTHASE ACAULIS5"/>
    <property type="match status" value="1"/>
</dbReference>
<feature type="binding site" evidence="4">
    <location>
        <begin position="141"/>
        <end position="142"/>
    </location>
    <ligand>
        <name>S-methyl-5'-thioadenosine</name>
        <dbReference type="ChEBI" id="CHEBI:17509"/>
    </ligand>
</feature>
<protein>
    <recommendedName>
        <fullName evidence="4">Polyamine aminopropyltransferase</fullName>
    </recommendedName>
    <alternativeName>
        <fullName evidence="4">Putrescine aminopropyltransferase</fullName>
        <shortName evidence="4">PAPT</shortName>
    </alternativeName>
    <alternativeName>
        <fullName evidence="4">Spermidine synthase</fullName>
        <shortName evidence="4">SPDS</shortName>
        <shortName evidence="4">SPDSY</shortName>
        <ecNumber evidence="4">2.5.1.16</ecNumber>
    </alternativeName>
</protein>
<dbReference type="PANTHER" id="PTHR43317">
    <property type="entry name" value="THERMOSPERMINE SYNTHASE ACAULIS5"/>
    <property type="match status" value="1"/>
</dbReference>
<evidence type="ECO:0000313" key="7">
    <source>
        <dbReference type="EMBL" id="EIE97224.1"/>
    </source>
</evidence>
<keyword evidence="3 4" id="KW-0620">Polyamine biosynthesis</keyword>
<comment type="caution">
    <text evidence="4">Lacks conserved residue(s) required for the propagation of feature annotation.</text>
</comment>
<comment type="similarity">
    <text evidence="1 4">Belongs to the spermidine/spermine synthase family.</text>
</comment>
<dbReference type="Pfam" id="PF01564">
    <property type="entry name" value="Spermine_synth"/>
    <property type="match status" value="1"/>
</dbReference>
<dbReference type="PROSITE" id="PS51006">
    <property type="entry name" value="PABS_2"/>
    <property type="match status" value="1"/>
</dbReference>
<dbReference type="AlphaFoldDB" id="I1CX00"/>
<keyword evidence="8" id="KW-1185">Reference proteome</keyword>
<dbReference type="InterPro" id="IPR001045">
    <property type="entry name" value="Spermi_synthase"/>
</dbReference>
<dbReference type="InterPro" id="IPR030374">
    <property type="entry name" value="PABS"/>
</dbReference>
<comment type="pathway">
    <text evidence="4">Amine and polyamine biosynthesis; spermidine biosynthesis; spermidine from putrescine: step 1/1.</text>
</comment>
<dbReference type="Proteomes" id="UP000005087">
    <property type="component" value="Chromosome"/>
</dbReference>
<evidence type="ECO:0000313" key="8">
    <source>
        <dbReference type="Proteomes" id="UP000005087"/>
    </source>
</evidence>
<organism evidence="7 8">
    <name type="scientific">Saccharomonospora glauca K62</name>
    <dbReference type="NCBI Taxonomy" id="928724"/>
    <lineage>
        <taxon>Bacteria</taxon>
        <taxon>Bacillati</taxon>
        <taxon>Actinomycetota</taxon>
        <taxon>Actinomycetes</taxon>
        <taxon>Pseudonocardiales</taxon>
        <taxon>Pseudonocardiaceae</taxon>
        <taxon>Saccharomonospora</taxon>
    </lineage>
</organism>
<dbReference type="OrthoDB" id="9793120at2"/>
<evidence type="ECO:0000256" key="2">
    <source>
        <dbReference type="ARBA" id="ARBA00022679"/>
    </source>
</evidence>
<reference evidence="7 8" key="1">
    <citation type="submission" date="2011-09" db="EMBL/GenBank/DDBJ databases">
        <authorList>
            <consortium name="US DOE Joint Genome Institute (JGI-PGF)"/>
            <person name="Lucas S."/>
            <person name="Han J."/>
            <person name="Lapidus A."/>
            <person name="Cheng J.-F."/>
            <person name="Goodwin L."/>
            <person name="Pitluck S."/>
            <person name="Peters L."/>
            <person name="Land M.L."/>
            <person name="Hauser L."/>
            <person name="Brambilla E."/>
            <person name="Klenk H.-P."/>
            <person name="Woyke T.J."/>
        </authorList>
    </citation>
    <scope>NUCLEOTIDE SEQUENCE [LARGE SCALE GENOMIC DNA]</scope>
    <source>
        <strain evidence="7 8">K62</strain>
    </source>
</reference>
<dbReference type="STRING" id="928724.SacglDRAFT_00268"/>
<dbReference type="EC" id="2.5.1.16" evidence="4"/>
<feature type="binding site" evidence="4">
    <location>
        <position position="84"/>
    </location>
    <ligand>
        <name>spermidine</name>
        <dbReference type="ChEBI" id="CHEBI:57834"/>
    </ligand>
</feature>
<dbReference type="eggNOG" id="COG0421">
    <property type="taxonomic scope" value="Bacteria"/>
</dbReference>
<feature type="active site" description="Proton acceptor" evidence="4 5">
    <location>
        <position position="165"/>
    </location>
</feature>
<name>I1CX00_9PSEU</name>
<evidence type="ECO:0000256" key="5">
    <source>
        <dbReference type="PROSITE-ProRule" id="PRU00354"/>
    </source>
</evidence>
<comment type="function">
    <text evidence="4">Catalyzes the irreversible transfer of a propylamine group from the amino donor S-adenosylmethioninamine (decarboxy-AdoMet) to putrescine (1,4-diaminobutane) to yield spermidine.</text>
</comment>
<dbReference type="Gene3D" id="3.40.50.150">
    <property type="entry name" value="Vaccinia Virus protein VP39"/>
    <property type="match status" value="1"/>
</dbReference>
<evidence type="ECO:0000256" key="4">
    <source>
        <dbReference type="HAMAP-Rule" id="MF_00198"/>
    </source>
</evidence>
<dbReference type="GO" id="GO:0004766">
    <property type="term" value="F:spermidine synthase activity"/>
    <property type="evidence" value="ECO:0007669"/>
    <property type="project" value="UniProtKB-UniRule"/>
</dbReference>
<dbReference type="SUPFAM" id="SSF53335">
    <property type="entry name" value="S-adenosyl-L-methionine-dependent methyltransferases"/>
    <property type="match status" value="1"/>
</dbReference>
<feature type="binding site" evidence="4">
    <location>
        <position position="103"/>
    </location>
    <ligand>
        <name>S-methyl-5'-thioadenosine</name>
        <dbReference type="ChEBI" id="CHEBI:17509"/>
    </ligand>
</feature>
<accession>I1CX00</accession>